<sequence>MNHPLYPWVDPRNRRGTGHCRRRPGLPVSSALLLAGSLAVACCFPRWQAWLLPRRVCVFPLGFVFLCYAEHRGEMREGSTQAVELESKVLCVGPKLG</sequence>
<keyword evidence="2" id="KW-1185">Reference proteome</keyword>
<dbReference type="Proteomes" id="UP001497522">
    <property type="component" value="Chromosome 2"/>
</dbReference>
<gene>
    <name evidence="1" type="ORF">CSSPJE1EN2_LOCUS13008</name>
</gene>
<protein>
    <submittedName>
        <fullName evidence="1">Uncharacterized protein</fullName>
    </submittedName>
</protein>
<evidence type="ECO:0000313" key="2">
    <source>
        <dbReference type="Proteomes" id="UP001497522"/>
    </source>
</evidence>
<accession>A0ABP1B5D9</accession>
<dbReference type="EMBL" id="OZ023703">
    <property type="protein sequence ID" value="CAK9870340.1"/>
    <property type="molecule type" value="Genomic_DNA"/>
</dbReference>
<name>A0ABP1B5D9_9BRYO</name>
<evidence type="ECO:0000313" key="1">
    <source>
        <dbReference type="EMBL" id="CAK9870340.1"/>
    </source>
</evidence>
<proteinExistence type="predicted"/>
<reference evidence="1 2" key="1">
    <citation type="submission" date="2024-03" db="EMBL/GenBank/DDBJ databases">
        <authorList>
            <consortium name="ELIXIR-Norway"/>
            <consortium name="Elixir Norway"/>
        </authorList>
    </citation>
    <scope>NUCLEOTIDE SEQUENCE [LARGE SCALE GENOMIC DNA]</scope>
</reference>
<organism evidence="1 2">
    <name type="scientific">Sphagnum jensenii</name>
    <dbReference type="NCBI Taxonomy" id="128206"/>
    <lineage>
        <taxon>Eukaryota</taxon>
        <taxon>Viridiplantae</taxon>
        <taxon>Streptophyta</taxon>
        <taxon>Embryophyta</taxon>
        <taxon>Bryophyta</taxon>
        <taxon>Sphagnophytina</taxon>
        <taxon>Sphagnopsida</taxon>
        <taxon>Sphagnales</taxon>
        <taxon>Sphagnaceae</taxon>
        <taxon>Sphagnum</taxon>
    </lineage>
</organism>